<evidence type="ECO:0000256" key="4">
    <source>
        <dbReference type="ARBA" id="ARBA00022833"/>
    </source>
</evidence>
<dbReference type="PANTHER" id="PTHR32166:SF119">
    <property type="entry name" value="TRANSPOSON SUPERFAMILY, PUTATIVE-RELATED"/>
    <property type="match status" value="1"/>
</dbReference>
<dbReference type="SUPFAM" id="SSF53098">
    <property type="entry name" value="Ribonuclease H-like"/>
    <property type="match status" value="1"/>
</dbReference>
<evidence type="ECO:0000256" key="1">
    <source>
        <dbReference type="ARBA" id="ARBA00004123"/>
    </source>
</evidence>
<organism evidence="9">
    <name type="scientific">Medicago truncatula</name>
    <name type="common">Barrel medic</name>
    <name type="synonym">Medicago tribuloides</name>
    <dbReference type="NCBI Taxonomy" id="3880"/>
    <lineage>
        <taxon>Eukaryota</taxon>
        <taxon>Viridiplantae</taxon>
        <taxon>Streptophyta</taxon>
        <taxon>Embryophyta</taxon>
        <taxon>Tracheophyta</taxon>
        <taxon>Spermatophyta</taxon>
        <taxon>Magnoliopsida</taxon>
        <taxon>eudicotyledons</taxon>
        <taxon>Gunneridae</taxon>
        <taxon>Pentapetalae</taxon>
        <taxon>rosids</taxon>
        <taxon>fabids</taxon>
        <taxon>Fabales</taxon>
        <taxon>Fabaceae</taxon>
        <taxon>Papilionoideae</taxon>
        <taxon>50 kb inversion clade</taxon>
        <taxon>NPAAA clade</taxon>
        <taxon>Hologalegina</taxon>
        <taxon>IRL clade</taxon>
        <taxon>Trifolieae</taxon>
        <taxon>Medicago</taxon>
    </lineage>
</organism>
<evidence type="ECO:0000256" key="5">
    <source>
        <dbReference type="ARBA" id="ARBA00023125"/>
    </source>
</evidence>
<dbReference type="InterPro" id="IPR003656">
    <property type="entry name" value="Znf_BED"/>
</dbReference>
<evidence type="ECO:0000256" key="3">
    <source>
        <dbReference type="ARBA" id="ARBA00022771"/>
    </source>
</evidence>
<dbReference type="GO" id="GO:0008270">
    <property type="term" value="F:zinc ion binding"/>
    <property type="evidence" value="ECO:0007669"/>
    <property type="project" value="UniProtKB-KW"/>
</dbReference>
<dbReference type="OrthoDB" id="645489at2759"/>
<dbReference type="Proteomes" id="UP000265566">
    <property type="component" value="Chromosome 3"/>
</dbReference>
<dbReference type="InterPro" id="IPR012337">
    <property type="entry name" value="RNaseH-like_sf"/>
</dbReference>
<name>A0A396IUA0_MEDTR</name>
<dbReference type="Pfam" id="PF05699">
    <property type="entry name" value="Dimer_Tnp_hAT"/>
    <property type="match status" value="1"/>
</dbReference>
<keyword evidence="6" id="KW-0539">Nucleus</keyword>
<evidence type="ECO:0000256" key="7">
    <source>
        <dbReference type="PROSITE-ProRule" id="PRU00027"/>
    </source>
</evidence>
<keyword evidence="2" id="KW-0479">Metal-binding</keyword>
<dbReference type="EMBL" id="PSQE01000003">
    <property type="protein sequence ID" value="RHN68271.1"/>
    <property type="molecule type" value="Genomic_DNA"/>
</dbReference>
<dbReference type="PANTHER" id="PTHR32166">
    <property type="entry name" value="OSJNBA0013A04.12 PROTEIN"/>
    <property type="match status" value="1"/>
</dbReference>
<comment type="subcellular location">
    <subcellularLocation>
        <location evidence="1">Nucleus</location>
    </subcellularLocation>
</comment>
<feature type="domain" description="BED-type" evidence="8">
    <location>
        <begin position="13"/>
        <end position="71"/>
    </location>
</feature>
<dbReference type="AlphaFoldDB" id="A0A396IUA0"/>
<evidence type="ECO:0000313" key="9">
    <source>
        <dbReference type="EMBL" id="RHN68271.1"/>
    </source>
</evidence>
<comment type="caution">
    <text evidence="9">The sequence shown here is derived from an EMBL/GenBank/DDBJ whole genome shotgun (WGS) entry which is preliminary data.</text>
</comment>
<evidence type="ECO:0000259" key="8">
    <source>
        <dbReference type="PROSITE" id="PS50808"/>
    </source>
</evidence>
<dbReference type="Pfam" id="PF04937">
    <property type="entry name" value="DUF659"/>
    <property type="match status" value="1"/>
</dbReference>
<dbReference type="GO" id="GO:0003677">
    <property type="term" value="F:DNA binding"/>
    <property type="evidence" value="ECO:0007669"/>
    <property type="project" value="UniProtKB-KW"/>
</dbReference>
<evidence type="ECO:0000256" key="6">
    <source>
        <dbReference type="ARBA" id="ARBA00023242"/>
    </source>
</evidence>
<dbReference type="InterPro" id="IPR007021">
    <property type="entry name" value="DUF659"/>
</dbReference>
<sequence>MEQNLELVPITSQKHDPAWKHCQLFKNGEKVQLKCNYCLKFFKGGGIHRFKEHLACQKGNASMCSSVPADVRQHMQQSLDGVVVKKRKRQKIEEEIMNVNPLATVLNGGNNQMDVNHHGVHVQPIGVHDPMEQNPVSCQMFHSPGEGMSRNVERRKKIRATKNQNQNPAAVVYNTNYEPEPVVAPMEKNTLFPTKVDHQIHMAIGRFLYDIGAPFDAVNSIYFEQMVEAIASGGSGFQRPSHHELRGWVLKNSVEDVKNDVDRCKMTWGRTGSSILVDQWTTEAGRILISFLAYCPEGVVFLKSLDATERLISEDFLYGLMKEVVEEVGVGQVVQVITSAEKWYADAGRMLTETYPSLYWSPSAAHCIDLILEDFGNIEWISTVIEQAKSITRFVYNYSAILNMVKRYTLGNDIVDPSFSRFTTDFTTLKRMVVLKHNLQAMVTSQEWMDCPYSKEAAGLEMLDILSNQTFWSSCEMIVRLTHPLLRVLRTASSEMRPAMGYTYEGIYRAKEAIKKALIKREDYMVFWNIIHQRWDSLWHHPLHAAGFYLNPKFFYSIQGDVPNEIRSGMLDCIERLVPDTRVQDKISKELNLYKSAAGDFGRKMAIRARDNLLPSEWWSTYGGGCPNLSRLAIRILSQTSSVMFCKRNQIPFEQIINTRNYIERQHFTDLVFVHYNLRLRQMFMNKEQESSDPLSFDNICNVEDWIGPRDLYFGEYGNSDWMALDSSSINTMPLRSLNDEPEEMCEGFDDDEIFISLKDDEDVNSGDKFENH</sequence>
<dbReference type="InterPro" id="IPR008906">
    <property type="entry name" value="HATC_C_dom"/>
</dbReference>
<dbReference type="GO" id="GO:0005634">
    <property type="term" value="C:nucleus"/>
    <property type="evidence" value="ECO:0007669"/>
    <property type="project" value="UniProtKB-SubCell"/>
</dbReference>
<dbReference type="PROSITE" id="PS50808">
    <property type="entry name" value="ZF_BED"/>
    <property type="match status" value="1"/>
</dbReference>
<accession>A0A396IUA0</accession>
<dbReference type="GO" id="GO:0046983">
    <property type="term" value="F:protein dimerization activity"/>
    <property type="evidence" value="ECO:0007669"/>
    <property type="project" value="InterPro"/>
</dbReference>
<reference evidence="9" key="1">
    <citation type="journal article" date="2018" name="Nat. Plants">
        <title>Whole-genome landscape of Medicago truncatula symbiotic genes.</title>
        <authorList>
            <person name="Pecrix Y."/>
            <person name="Gamas P."/>
            <person name="Carrere S."/>
        </authorList>
    </citation>
    <scope>NUCLEOTIDE SEQUENCE</scope>
    <source>
        <tissue evidence="9">Leaves</tissue>
    </source>
</reference>
<keyword evidence="5" id="KW-0238">DNA-binding</keyword>
<keyword evidence="4" id="KW-0862">Zinc</keyword>
<protein>
    <submittedName>
        <fullName evidence="9">Putative transcription factor/ chromatin remodeling BED-type(Zn) family</fullName>
    </submittedName>
</protein>
<evidence type="ECO:0000256" key="2">
    <source>
        <dbReference type="ARBA" id="ARBA00022723"/>
    </source>
</evidence>
<proteinExistence type="predicted"/>
<dbReference type="Gramene" id="rna16605">
    <property type="protein sequence ID" value="RHN68271.1"/>
    <property type="gene ID" value="gene16605"/>
</dbReference>
<keyword evidence="3 7" id="KW-0863">Zinc-finger</keyword>
<gene>
    <name evidence="9" type="ORF">MtrunA17_Chr3g0112101</name>
</gene>